<evidence type="ECO:0000256" key="8">
    <source>
        <dbReference type="ARBA" id="ARBA00023170"/>
    </source>
</evidence>
<reference evidence="11" key="1">
    <citation type="journal article" date="2023" name="G3 (Bethesda)">
        <title>Whole genome assemblies of Zophobas morio and Tenebrio molitor.</title>
        <authorList>
            <person name="Kaur S."/>
            <person name="Stinson S.A."/>
            <person name="diCenzo G.C."/>
        </authorList>
    </citation>
    <scope>NUCLEOTIDE SEQUENCE</scope>
    <source>
        <strain evidence="11">QUZm001</strain>
    </source>
</reference>
<evidence type="ECO:0000256" key="6">
    <source>
        <dbReference type="ARBA" id="ARBA00022989"/>
    </source>
</evidence>
<accession>A0AA38MI95</accession>
<dbReference type="Proteomes" id="UP001168821">
    <property type="component" value="Unassembled WGS sequence"/>
</dbReference>
<evidence type="ECO:0000256" key="2">
    <source>
        <dbReference type="ARBA" id="ARBA00022475"/>
    </source>
</evidence>
<dbReference type="GO" id="GO:0004984">
    <property type="term" value="F:olfactory receptor activity"/>
    <property type="evidence" value="ECO:0007669"/>
    <property type="project" value="InterPro"/>
</dbReference>
<dbReference type="PANTHER" id="PTHR21137">
    <property type="entry name" value="ODORANT RECEPTOR"/>
    <property type="match status" value="1"/>
</dbReference>
<gene>
    <name evidence="11" type="ORF">Zmor_016181</name>
</gene>
<evidence type="ECO:0000256" key="10">
    <source>
        <dbReference type="SAM" id="Phobius"/>
    </source>
</evidence>
<dbReference type="AlphaFoldDB" id="A0AA38MI95"/>
<feature type="transmembrane region" description="Helical" evidence="10">
    <location>
        <begin position="143"/>
        <end position="163"/>
    </location>
</feature>
<dbReference type="InterPro" id="IPR004117">
    <property type="entry name" value="7tm6_olfct_rcpt"/>
</dbReference>
<evidence type="ECO:0000256" key="5">
    <source>
        <dbReference type="ARBA" id="ARBA00022725"/>
    </source>
</evidence>
<dbReference type="GO" id="GO:0007165">
    <property type="term" value="P:signal transduction"/>
    <property type="evidence" value="ECO:0007669"/>
    <property type="project" value="UniProtKB-KW"/>
</dbReference>
<organism evidence="11 12">
    <name type="scientific">Zophobas morio</name>
    <dbReference type="NCBI Taxonomy" id="2755281"/>
    <lineage>
        <taxon>Eukaryota</taxon>
        <taxon>Metazoa</taxon>
        <taxon>Ecdysozoa</taxon>
        <taxon>Arthropoda</taxon>
        <taxon>Hexapoda</taxon>
        <taxon>Insecta</taxon>
        <taxon>Pterygota</taxon>
        <taxon>Neoptera</taxon>
        <taxon>Endopterygota</taxon>
        <taxon>Coleoptera</taxon>
        <taxon>Polyphaga</taxon>
        <taxon>Cucujiformia</taxon>
        <taxon>Tenebrionidae</taxon>
        <taxon>Zophobas</taxon>
    </lineage>
</organism>
<dbReference type="PANTHER" id="PTHR21137:SF35">
    <property type="entry name" value="ODORANT RECEPTOR 19A-RELATED"/>
    <property type="match status" value="1"/>
</dbReference>
<keyword evidence="3" id="KW-0716">Sensory transduction</keyword>
<feature type="transmembrane region" description="Helical" evidence="10">
    <location>
        <begin position="65"/>
        <end position="86"/>
    </location>
</feature>
<dbReference type="GO" id="GO:0005549">
    <property type="term" value="F:odorant binding"/>
    <property type="evidence" value="ECO:0007669"/>
    <property type="project" value="InterPro"/>
</dbReference>
<evidence type="ECO:0008006" key="13">
    <source>
        <dbReference type="Google" id="ProtNLM"/>
    </source>
</evidence>
<feature type="transmembrane region" description="Helical" evidence="10">
    <location>
        <begin position="26"/>
        <end position="53"/>
    </location>
</feature>
<keyword evidence="8" id="KW-0675">Receptor</keyword>
<dbReference type="GO" id="GO:0005886">
    <property type="term" value="C:plasma membrane"/>
    <property type="evidence" value="ECO:0007669"/>
    <property type="project" value="UniProtKB-SubCell"/>
</dbReference>
<evidence type="ECO:0000313" key="12">
    <source>
        <dbReference type="Proteomes" id="UP001168821"/>
    </source>
</evidence>
<evidence type="ECO:0000256" key="4">
    <source>
        <dbReference type="ARBA" id="ARBA00022692"/>
    </source>
</evidence>
<evidence type="ECO:0000256" key="7">
    <source>
        <dbReference type="ARBA" id="ARBA00023136"/>
    </source>
</evidence>
<feature type="transmembrane region" description="Helical" evidence="10">
    <location>
        <begin position="169"/>
        <end position="193"/>
    </location>
</feature>
<comment type="subcellular location">
    <subcellularLocation>
        <location evidence="1">Cell membrane</location>
        <topology evidence="1">Multi-pass membrane protein</topology>
    </subcellularLocation>
</comment>
<comment type="caution">
    <text evidence="11">The sequence shown here is derived from an EMBL/GenBank/DDBJ whole genome shotgun (WGS) entry which is preliminary data.</text>
</comment>
<keyword evidence="5" id="KW-0552">Olfaction</keyword>
<evidence type="ECO:0000256" key="1">
    <source>
        <dbReference type="ARBA" id="ARBA00004651"/>
    </source>
</evidence>
<proteinExistence type="predicted"/>
<keyword evidence="4 10" id="KW-0812">Transmembrane</keyword>
<keyword evidence="7 10" id="KW-0472">Membrane</keyword>
<dbReference type="EMBL" id="JALNTZ010000004">
    <property type="protein sequence ID" value="KAJ3657157.1"/>
    <property type="molecule type" value="Genomic_DNA"/>
</dbReference>
<keyword evidence="9" id="KW-0807">Transducer</keyword>
<dbReference type="Pfam" id="PF02949">
    <property type="entry name" value="7tm_6"/>
    <property type="match status" value="1"/>
</dbReference>
<keyword evidence="2" id="KW-1003">Cell membrane</keyword>
<evidence type="ECO:0000256" key="3">
    <source>
        <dbReference type="ARBA" id="ARBA00022606"/>
    </source>
</evidence>
<keyword evidence="12" id="KW-1185">Reference proteome</keyword>
<protein>
    <recommendedName>
        <fullName evidence="13">Odorant receptor</fullName>
    </recommendedName>
</protein>
<evidence type="ECO:0000313" key="11">
    <source>
        <dbReference type="EMBL" id="KAJ3657157.1"/>
    </source>
</evidence>
<keyword evidence="6 10" id="KW-1133">Transmembrane helix</keyword>
<sequence length="265" mass="30574">MCILPLWEIDTAGEKIKNRIQKETKVIRTFTIVASFLALLWATIVVYSSFAILPQTNLVFHTCDYLLSVLKLTSHVIIFAFMAHSLQHIEEICTMMDPEENEEYLVYDERYQREVRRRLNFLVKRHCEFKRWRTNTLRIMDKLILPFSACAAVLLFMGIYSFLYIGESATIVICSDVLFNILAGSCIVATIMAGEALQDESENTFTTLMLTKWYNFNCENRKIFLLMLCNSVKPISINFSGEIAINYRLGMAICKTVYSAISVFL</sequence>
<evidence type="ECO:0000256" key="9">
    <source>
        <dbReference type="ARBA" id="ARBA00023224"/>
    </source>
</evidence>
<name>A0AA38MI95_9CUCU</name>